<evidence type="ECO:0000313" key="1">
    <source>
        <dbReference type="EMBL" id="TWT81651.1"/>
    </source>
</evidence>
<keyword evidence="2" id="KW-1185">Reference proteome</keyword>
<reference evidence="1 2" key="1">
    <citation type="submission" date="2019-02" db="EMBL/GenBank/DDBJ databases">
        <title>Deep-cultivation of Planctomycetes and their phenomic and genomic characterization uncovers novel biology.</title>
        <authorList>
            <person name="Wiegand S."/>
            <person name="Jogler M."/>
            <person name="Boedeker C."/>
            <person name="Pinto D."/>
            <person name="Vollmers J."/>
            <person name="Rivas-Marin E."/>
            <person name="Kohn T."/>
            <person name="Peeters S.H."/>
            <person name="Heuer A."/>
            <person name="Rast P."/>
            <person name="Oberbeckmann S."/>
            <person name="Bunk B."/>
            <person name="Jeske O."/>
            <person name="Meyerdierks A."/>
            <person name="Storesund J.E."/>
            <person name="Kallscheuer N."/>
            <person name="Luecker S."/>
            <person name="Lage O.M."/>
            <person name="Pohl T."/>
            <person name="Merkel B.J."/>
            <person name="Hornburger P."/>
            <person name="Mueller R.-W."/>
            <person name="Bruemmer F."/>
            <person name="Labrenz M."/>
            <person name="Spormann A.M."/>
            <person name="Op Den Camp H."/>
            <person name="Overmann J."/>
            <person name="Amann R."/>
            <person name="Jetten M.S.M."/>
            <person name="Mascher T."/>
            <person name="Medema M.H."/>
            <person name="Devos D.P."/>
            <person name="Kaster A.-K."/>
            <person name="Ovreas L."/>
            <person name="Rohde M."/>
            <person name="Galperin M.Y."/>
            <person name="Jogler C."/>
        </authorList>
    </citation>
    <scope>NUCLEOTIDE SEQUENCE [LARGE SCALE GENOMIC DNA]</scope>
    <source>
        <strain evidence="1 2">CA13</strain>
    </source>
</reference>
<name>A0A5C5Z489_9BACT</name>
<dbReference type="Proteomes" id="UP000315010">
    <property type="component" value="Unassembled WGS sequence"/>
</dbReference>
<organism evidence="1 2">
    <name type="scientific">Novipirellula herctigrandis</name>
    <dbReference type="NCBI Taxonomy" id="2527986"/>
    <lineage>
        <taxon>Bacteria</taxon>
        <taxon>Pseudomonadati</taxon>
        <taxon>Planctomycetota</taxon>
        <taxon>Planctomycetia</taxon>
        <taxon>Pirellulales</taxon>
        <taxon>Pirellulaceae</taxon>
        <taxon>Novipirellula</taxon>
    </lineage>
</organism>
<proteinExistence type="predicted"/>
<evidence type="ECO:0000313" key="2">
    <source>
        <dbReference type="Proteomes" id="UP000315010"/>
    </source>
</evidence>
<dbReference type="EMBL" id="SJPJ01000001">
    <property type="protein sequence ID" value="TWT81651.1"/>
    <property type="molecule type" value="Genomic_DNA"/>
</dbReference>
<gene>
    <name evidence="1" type="ORF">CA13_31040</name>
</gene>
<comment type="caution">
    <text evidence="1">The sequence shown here is derived from an EMBL/GenBank/DDBJ whole genome shotgun (WGS) entry which is preliminary data.</text>
</comment>
<dbReference type="AlphaFoldDB" id="A0A5C5Z489"/>
<protein>
    <submittedName>
        <fullName evidence="1">Uncharacterized protein</fullName>
    </submittedName>
</protein>
<accession>A0A5C5Z489</accession>
<sequence length="44" mass="4753">MEEILARDGQGKAVAKDAGRCIEQVGQVGQVEQVGRVEQVERVS</sequence>